<evidence type="ECO:0000256" key="1">
    <source>
        <dbReference type="ARBA" id="ARBA00004141"/>
    </source>
</evidence>
<feature type="transmembrane region" description="Helical" evidence="5">
    <location>
        <begin position="238"/>
        <end position="261"/>
    </location>
</feature>
<evidence type="ECO:0000256" key="3">
    <source>
        <dbReference type="ARBA" id="ARBA00022989"/>
    </source>
</evidence>
<proteinExistence type="predicted"/>
<dbReference type="AlphaFoldDB" id="E0RQA7"/>
<feature type="transmembrane region" description="Helical" evidence="5">
    <location>
        <begin position="37"/>
        <end position="63"/>
    </location>
</feature>
<dbReference type="InterPro" id="IPR004841">
    <property type="entry name" value="AA-permease/SLC12A_dom"/>
</dbReference>
<dbReference type="Pfam" id="PF00324">
    <property type="entry name" value="AA_permease"/>
    <property type="match status" value="1"/>
</dbReference>
<feature type="transmembrane region" description="Helical" evidence="5">
    <location>
        <begin position="453"/>
        <end position="470"/>
    </location>
</feature>
<evidence type="ECO:0000313" key="7">
    <source>
        <dbReference type="EMBL" id="ADN02883.1"/>
    </source>
</evidence>
<evidence type="ECO:0000259" key="6">
    <source>
        <dbReference type="Pfam" id="PF00324"/>
    </source>
</evidence>
<accession>E0RQA7</accession>
<evidence type="ECO:0000256" key="5">
    <source>
        <dbReference type="SAM" id="Phobius"/>
    </source>
</evidence>
<evidence type="ECO:0000313" key="8">
    <source>
        <dbReference type="Proteomes" id="UP000001296"/>
    </source>
</evidence>
<feature type="transmembrane region" description="Helical" evidence="5">
    <location>
        <begin position="367"/>
        <end position="389"/>
    </location>
</feature>
<feature type="transmembrane region" description="Helical" evidence="5">
    <location>
        <begin position="84"/>
        <end position="106"/>
    </location>
</feature>
<keyword evidence="2 5" id="KW-0812">Transmembrane</keyword>
<dbReference type="EMBL" id="CP001698">
    <property type="protein sequence ID" value="ADN02883.1"/>
    <property type="molecule type" value="Genomic_DNA"/>
</dbReference>
<reference key="1">
    <citation type="submission" date="2009-08" db="EMBL/GenBank/DDBJ databases">
        <title>The genome sequence of Spirochaeta thermophila DSM6192.</title>
        <authorList>
            <person name="Angelov A."/>
            <person name="Mientus M."/>
            <person name="Wittenberg S."/>
            <person name="Lehmann R."/>
            <person name="Liesegang H."/>
            <person name="Daniel R."/>
            <person name="Liebl W."/>
        </authorList>
    </citation>
    <scope>NUCLEOTIDE SEQUENCE</scope>
    <source>
        <strain>DSM 6192</strain>
    </source>
</reference>
<sequence length="745" mass="81510">MQKKFGTFRGVFIPSYEAIFGTVLFLVLPMLTGAVGFWRMAFIVLLSNTVTIATAFSLSDCVTNLRHVGSGGMYALARRSFGRAFGGSIGIQLFLAQSVSIGFYVIGFAEPLQGLLSNLPGYEGLAASLGLSVLRQKQVLASILAVVGFISALIGADFTSRIQMVIFFVLTASVGSILLSPLFGASTGEGGLFTYTPNLEGVPGMFGFWVAFAAFFPAVTGIDAGVGMSGELKDARRSLPMGTFLAIGVTLLGYLGVTYVYSLMDPNLLLPGERGEVPSLVSLFGRNLPAVSFLVLLGILFATGSSALAYFLTAPRTLKTLAEDGILPGFLSFVRKDFVKGGTEPRWASVLTFLIVLGTVWSGDITFVSTVVGICFLVVYGWINVAAFFERMSGNPSFRPTFRGHWAISLYGALLSLAVIGLFNVWVGLGVLASQLLLFWLLLKYRAGGRLEGVWWGLIFSVLQWAFGRMRRIIQGTKNWRPVMGVFAFADRPEQIEQGVRVASMITAFKGLSVFNLLGPDDFEGEIDSGGDTAVIFQRKDPFSALIRGAALAAVPGGLVLNTVLLPLDRRLNLIELVEELAGEGRHVLLYKHGVPRGEEDERIDVWWKGQENGNLMALLAYIIRETDAERGLPRKRIRLIRVLGERMERVREEAELRALLQAARLEGEVLLLDPDERPFDEVVEEHSRDASLVLMGMPGQRASGLARVFSLDRREFDRQIARFDELPPVLFVKSAYRVALFDEE</sequence>
<evidence type="ECO:0000256" key="2">
    <source>
        <dbReference type="ARBA" id="ARBA00022692"/>
    </source>
</evidence>
<dbReference type="PaxDb" id="665571-STHERM_c19480"/>
<dbReference type="InterPro" id="IPR004842">
    <property type="entry name" value="SLC12A_fam"/>
</dbReference>
<feature type="transmembrane region" description="Helical" evidence="5">
    <location>
        <begin position="290"/>
        <end position="312"/>
    </location>
</feature>
<feature type="transmembrane region" description="Helical" evidence="5">
    <location>
        <begin position="12"/>
        <end position="31"/>
    </location>
</feature>
<protein>
    <submittedName>
        <fullName evidence="7">Solute carrier family 12 member 7</fullName>
    </submittedName>
</protein>
<dbReference type="PANTHER" id="PTHR11827">
    <property type="entry name" value="SOLUTE CARRIER FAMILY 12, CATION COTRANSPORTERS"/>
    <property type="match status" value="1"/>
</dbReference>
<reference evidence="7 8" key="2">
    <citation type="journal article" date="2010" name="J. Bacteriol.">
        <title>Genome sequence of the polysaccharide-degrading, thermophilic anaerobe Spirochaeta thermophila DSM 6192.</title>
        <authorList>
            <person name="Angelov A."/>
            <person name="Liebl S."/>
            <person name="Ballschmiter M."/>
            <person name="Bomeke M."/>
            <person name="Lehmann R."/>
            <person name="Liesegang H."/>
            <person name="Daniel R."/>
            <person name="Liebl W."/>
        </authorList>
    </citation>
    <scope>NUCLEOTIDE SEQUENCE [LARGE SCALE GENOMIC DNA]</scope>
    <source>
        <strain evidence="8">ATCC 49972 / DSM 6192 / RI 19.B1</strain>
    </source>
</reference>
<feature type="transmembrane region" description="Helical" evidence="5">
    <location>
        <begin position="410"/>
        <end position="441"/>
    </location>
</feature>
<organism evidence="7 8">
    <name type="scientific">Winmispira thermophila (strain ATCC 49972 / DSM 6192 / RI 19.B1)</name>
    <name type="common">Spirochaeta thermophila</name>
    <dbReference type="NCBI Taxonomy" id="665571"/>
    <lineage>
        <taxon>Bacteria</taxon>
        <taxon>Pseudomonadati</taxon>
        <taxon>Spirochaetota</taxon>
        <taxon>Spirochaetia</taxon>
        <taxon>Winmispirales</taxon>
        <taxon>Winmispiraceae</taxon>
        <taxon>Winmispira</taxon>
    </lineage>
</organism>
<dbReference type="RefSeq" id="WP_013314722.1">
    <property type="nucleotide sequence ID" value="NC_014484.1"/>
</dbReference>
<dbReference type="eggNOG" id="COG0531">
    <property type="taxonomic scope" value="Bacteria"/>
</dbReference>
<comment type="subcellular location">
    <subcellularLocation>
        <location evidence="1">Membrane</location>
        <topology evidence="1">Multi-pass membrane protein</topology>
    </subcellularLocation>
</comment>
<dbReference type="HOGENOM" id="CLU_001883_3_1_12"/>
<feature type="domain" description="Amino acid permease/ SLC12A" evidence="6">
    <location>
        <begin position="19"/>
        <end position="448"/>
    </location>
</feature>
<keyword evidence="4 5" id="KW-0472">Membrane</keyword>
<name>E0RQA7_WINT6</name>
<evidence type="ECO:0000256" key="4">
    <source>
        <dbReference type="ARBA" id="ARBA00023136"/>
    </source>
</evidence>
<feature type="transmembrane region" description="Helical" evidence="5">
    <location>
        <begin position="545"/>
        <end position="568"/>
    </location>
</feature>
<feature type="transmembrane region" description="Helical" evidence="5">
    <location>
        <begin position="165"/>
        <end position="186"/>
    </location>
</feature>
<keyword evidence="3 5" id="KW-1133">Transmembrane helix</keyword>
<dbReference type="Proteomes" id="UP000001296">
    <property type="component" value="Chromosome"/>
</dbReference>
<dbReference type="PANTHER" id="PTHR11827:SF72">
    <property type="entry name" value="GH08340P"/>
    <property type="match status" value="1"/>
</dbReference>
<feature type="transmembrane region" description="Helical" evidence="5">
    <location>
        <begin position="345"/>
        <end position="361"/>
    </location>
</feature>
<dbReference type="Gene3D" id="1.20.1740.10">
    <property type="entry name" value="Amino acid/polyamine transporter I"/>
    <property type="match status" value="1"/>
</dbReference>
<dbReference type="GO" id="GO:0016020">
    <property type="term" value="C:membrane"/>
    <property type="evidence" value="ECO:0007669"/>
    <property type="project" value="UniProtKB-SubCell"/>
</dbReference>
<feature type="transmembrane region" description="Helical" evidence="5">
    <location>
        <begin position="139"/>
        <end position="158"/>
    </location>
</feature>
<dbReference type="KEGG" id="sta:STHERM_c19480"/>
<gene>
    <name evidence="7" type="ordered locus">STHERM_c19480</name>
</gene>
<dbReference type="GO" id="GO:0015377">
    <property type="term" value="F:chloride:monoatomic cation symporter activity"/>
    <property type="evidence" value="ECO:0007669"/>
    <property type="project" value="InterPro"/>
</dbReference>
<feature type="transmembrane region" description="Helical" evidence="5">
    <location>
        <begin position="206"/>
        <end position="226"/>
    </location>
</feature>